<keyword evidence="4" id="KW-1185">Reference proteome</keyword>
<keyword evidence="1" id="KW-1133">Transmembrane helix</keyword>
<feature type="chain" id="PRO_5009929484" evidence="2">
    <location>
        <begin position="20"/>
        <end position="211"/>
    </location>
</feature>
<gene>
    <name evidence="3" type="ORF">SAMN05216200_10796</name>
</gene>
<dbReference type="AlphaFoldDB" id="A0A1M7TKF0"/>
<dbReference type="STRING" id="1189325.SAMN04488119_10797"/>
<evidence type="ECO:0000313" key="3">
    <source>
        <dbReference type="EMBL" id="SHN71128.1"/>
    </source>
</evidence>
<keyword evidence="2" id="KW-0732">Signal</keyword>
<organism evidence="3 4">
    <name type="scientific">Oceanicella actignis</name>
    <dbReference type="NCBI Taxonomy" id="1189325"/>
    <lineage>
        <taxon>Bacteria</taxon>
        <taxon>Pseudomonadati</taxon>
        <taxon>Pseudomonadota</taxon>
        <taxon>Alphaproteobacteria</taxon>
        <taxon>Rhodobacterales</taxon>
        <taxon>Paracoccaceae</taxon>
        <taxon>Oceanicella</taxon>
    </lineage>
</organism>
<proteinExistence type="predicted"/>
<feature type="transmembrane region" description="Helical" evidence="1">
    <location>
        <begin position="181"/>
        <end position="201"/>
    </location>
</feature>
<sequence length="211" mass="21315">MIRPILFALAAATGLGAQAASALPVTDFTGDYAFSNFSVTRYGALGCASGLVVVNGAQSVDIGGCNDDTGEAAWISFTAASQDAGYVNFSYDLRNFDAEGPGWDFFYITLNHLEHNLGGADATDAGPISFAVAPGDVFGWMVHAVDDIAGPLAATIKGFSVTSAPTGAVASGFADLAPNPVPVPGALGLLAMGLAGLAAAARRQRARRAAA</sequence>
<accession>A0A1M7TKF0</accession>
<evidence type="ECO:0000256" key="1">
    <source>
        <dbReference type="SAM" id="Phobius"/>
    </source>
</evidence>
<name>A0A1M7TKF0_9RHOB</name>
<dbReference type="RefSeq" id="WP_072747722.1">
    <property type="nucleotide sequence ID" value="NZ_FOHL01000007.1"/>
</dbReference>
<evidence type="ECO:0000256" key="2">
    <source>
        <dbReference type="SAM" id="SignalP"/>
    </source>
</evidence>
<keyword evidence="1" id="KW-0472">Membrane</keyword>
<reference evidence="3 4" key="1">
    <citation type="submission" date="2016-12" db="EMBL/GenBank/DDBJ databases">
        <authorList>
            <person name="Song W.-J."/>
            <person name="Kurnit D.M."/>
        </authorList>
    </citation>
    <scope>NUCLEOTIDE SEQUENCE [LARGE SCALE GENOMIC DNA]</scope>
    <source>
        <strain evidence="3 4">CGMCC 1.10808</strain>
    </source>
</reference>
<feature type="signal peptide" evidence="2">
    <location>
        <begin position="1"/>
        <end position="19"/>
    </location>
</feature>
<keyword evidence="1" id="KW-0812">Transmembrane</keyword>
<dbReference type="EMBL" id="FRDL01000007">
    <property type="protein sequence ID" value="SHN71128.1"/>
    <property type="molecule type" value="Genomic_DNA"/>
</dbReference>
<dbReference type="Proteomes" id="UP000184066">
    <property type="component" value="Unassembled WGS sequence"/>
</dbReference>
<evidence type="ECO:0000313" key="4">
    <source>
        <dbReference type="Proteomes" id="UP000184066"/>
    </source>
</evidence>
<protein>
    <submittedName>
        <fullName evidence="3">PEP-CTERM protein-sorting domain-containing protein</fullName>
    </submittedName>
</protein>